<dbReference type="PANTHER" id="PTHR47356:SF2">
    <property type="entry name" value="FAD-BINDING DOMAIN-CONTAINING PROTEIN-RELATED"/>
    <property type="match status" value="1"/>
</dbReference>
<evidence type="ECO:0000256" key="4">
    <source>
        <dbReference type="ARBA" id="ARBA00023002"/>
    </source>
</evidence>
<dbReference type="InterPro" id="IPR050562">
    <property type="entry name" value="FAD_mOase_fung"/>
</dbReference>
<name>A0A1L7NQ52_EMEVA</name>
<reference evidence="6" key="1">
    <citation type="submission" date="2015-12" db="EMBL/GenBank/DDBJ databases">
        <title>Citreohybridonol biosynthetic gene cluster.</title>
        <authorList>
            <person name="Abe I."/>
            <person name="Matsuda Y."/>
        </authorList>
    </citation>
    <scope>NUCLEOTIDE SEQUENCE</scope>
    <source>
        <strain evidence="6">NBRC 32302</strain>
    </source>
</reference>
<dbReference type="Gene3D" id="3.50.50.60">
    <property type="entry name" value="FAD/NAD(P)-binding domain"/>
    <property type="match status" value="1"/>
</dbReference>
<evidence type="ECO:0000256" key="2">
    <source>
        <dbReference type="ARBA" id="ARBA00022630"/>
    </source>
</evidence>
<keyword evidence="4" id="KW-0560">Oxidoreductase</keyword>
<organism evidence="6">
    <name type="scientific">Emericella variicolor</name>
    <name type="common">Aspergillus stellatus</name>
    <dbReference type="NCBI Taxonomy" id="1549217"/>
    <lineage>
        <taxon>Eukaryota</taxon>
        <taxon>Fungi</taxon>
        <taxon>Dikarya</taxon>
        <taxon>Ascomycota</taxon>
        <taxon>Pezizomycotina</taxon>
        <taxon>Eurotiomycetes</taxon>
        <taxon>Eurotiomycetidae</taxon>
        <taxon>Eurotiales</taxon>
        <taxon>Aspergillaceae</taxon>
        <taxon>Aspergillus</taxon>
        <taxon>Aspergillus subgen. Nidulantes</taxon>
    </lineage>
</organism>
<dbReference type="InterPro" id="IPR036188">
    <property type="entry name" value="FAD/NAD-bd_sf"/>
</dbReference>
<dbReference type="AlphaFoldDB" id="A0A1L7NQ52"/>
<proteinExistence type="inferred from homology"/>
<feature type="domain" description="FAD-binding" evidence="5">
    <location>
        <begin position="7"/>
        <end position="170"/>
    </location>
</feature>
<keyword evidence="2" id="KW-0285">Flavoprotein</keyword>
<dbReference type="SUPFAM" id="SSF51905">
    <property type="entry name" value="FAD/NAD(P)-binding domain"/>
    <property type="match status" value="1"/>
</dbReference>
<dbReference type="Pfam" id="PF01494">
    <property type="entry name" value="FAD_binding_3"/>
    <property type="match status" value="2"/>
</dbReference>
<evidence type="ECO:0000256" key="3">
    <source>
        <dbReference type="ARBA" id="ARBA00022827"/>
    </source>
</evidence>
<evidence type="ECO:0000256" key="1">
    <source>
        <dbReference type="ARBA" id="ARBA00007992"/>
    </source>
</evidence>
<evidence type="ECO:0000259" key="5">
    <source>
        <dbReference type="Pfam" id="PF01494"/>
    </source>
</evidence>
<dbReference type="GO" id="GO:0004497">
    <property type="term" value="F:monooxygenase activity"/>
    <property type="evidence" value="ECO:0007669"/>
    <property type="project" value="UniProtKB-KW"/>
</dbReference>
<keyword evidence="3" id="KW-0274">FAD</keyword>
<dbReference type="InterPro" id="IPR002938">
    <property type="entry name" value="FAD-bd"/>
</dbReference>
<gene>
    <name evidence="6" type="primary">adrH'</name>
</gene>
<sequence length="473" mass="52662">MEASNFKVVIVGGSIAGLTLAHCLAQAGIDHIVLEKRAEIAPQEGAFVGIWPNGAQILQQLGIYDSLERLTAPITRMHICFPDGFRFSSWMPKKFQERFGYPIISLDRQKVLQVLYQSHPKKSNIITGKRVSEVQLSTSGANVLTDDGYAFQADLVVGADGVHSKIRSEMWRLAETLKAGSTPVSESDKLTVEYACVFGISSPIPGLLRGEHINRYGDRFSVITFHGRDAQVFWFIIHKLDHKYSYPDVPRYTTKDAADLCSELAEVSLLGDVCVRDLWEHREIVSMTALEEGIFDTWHWNCMVLLGDSVHKMTPNIGQGANTAIEDAAALASLVNGLICNKSNSGVIGNHVESMLREYQEVRYPRAKSTCQRSTFGTRFHTRDTLAKALVGRYVFPYADPLVERAVVKAVAGGGLVDFLPRPKRSGVELSPAKPTGKGATQLQWKLFWVSSLFLCWSLYWIRPHIAHKVLAW</sequence>
<feature type="domain" description="FAD-binding" evidence="5">
    <location>
        <begin position="288"/>
        <end position="373"/>
    </location>
</feature>
<dbReference type="GO" id="GO:0071949">
    <property type="term" value="F:FAD binding"/>
    <property type="evidence" value="ECO:0007669"/>
    <property type="project" value="InterPro"/>
</dbReference>
<evidence type="ECO:0000313" key="6">
    <source>
        <dbReference type="EMBL" id="BAW27605.1"/>
    </source>
</evidence>
<accession>A0A1L7NQ52</accession>
<comment type="similarity">
    <text evidence="1">Belongs to the paxM FAD-dependent monooxygenase family.</text>
</comment>
<protein>
    <submittedName>
        <fullName evidence="6">Putative flavin-dependent monooxygenase</fullName>
    </submittedName>
</protein>
<dbReference type="PANTHER" id="PTHR47356">
    <property type="entry name" value="FAD-DEPENDENT MONOOXYGENASE ASQG-RELATED"/>
    <property type="match status" value="1"/>
</dbReference>
<keyword evidence="6" id="KW-0503">Monooxygenase</keyword>
<dbReference type="EMBL" id="LC102187">
    <property type="protein sequence ID" value="BAW27605.1"/>
    <property type="molecule type" value="Genomic_DNA"/>
</dbReference>
<dbReference type="PRINTS" id="PR00420">
    <property type="entry name" value="RNGMNOXGNASE"/>
</dbReference>